<organism evidence="3 4">
    <name type="scientific">Pleurotus eryngii</name>
    <name type="common">Boletus of the steppes</name>
    <dbReference type="NCBI Taxonomy" id="5323"/>
    <lineage>
        <taxon>Eukaryota</taxon>
        <taxon>Fungi</taxon>
        <taxon>Dikarya</taxon>
        <taxon>Basidiomycota</taxon>
        <taxon>Agaricomycotina</taxon>
        <taxon>Agaricomycetes</taxon>
        <taxon>Agaricomycetidae</taxon>
        <taxon>Agaricales</taxon>
        <taxon>Pleurotineae</taxon>
        <taxon>Pleurotaceae</taxon>
        <taxon>Pleurotus</taxon>
    </lineage>
</organism>
<dbReference type="EMBL" id="MU154697">
    <property type="protein sequence ID" value="KAF9488783.1"/>
    <property type="molecule type" value="Genomic_DNA"/>
</dbReference>
<evidence type="ECO:0000313" key="4">
    <source>
        <dbReference type="Proteomes" id="UP000807025"/>
    </source>
</evidence>
<name>A0A9P6DAK7_PLEER</name>
<feature type="compositionally biased region" description="Low complexity" evidence="1">
    <location>
        <begin position="270"/>
        <end position="280"/>
    </location>
</feature>
<comment type="caution">
    <text evidence="3">The sequence shown here is derived from an EMBL/GenBank/DDBJ whole genome shotgun (WGS) entry which is preliminary data.</text>
</comment>
<dbReference type="Proteomes" id="UP000807025">
    <property type="component" value="Unassembled WGS sequence"/>
</dbReference>
<dbReference type="InterPro" id="IPR005162">
    <property type="entry name" value="Retrotrans_gag_dom"/>
</dbReference>
<evidence type="ECO:0000313" key="3">
    <source>
        <dbReference type="EMBL" id="KAF9488783.1"/>
    </source>
</evidence>
<dbReference type="OrthoDB" id="3267748at2759"/>
<accession>A0A9P6DAK7</accession>
<feature type="compositionally biased region" description="Basic residues" evidence="1">
    <location>
        <begin position="184"/>
        <end position="200"/>
    </location>
</feature>
<keyword evidence="4" id="KW-1185">Reference proteome</keyword>
<evidence type="ECO:0000259" key="2">
    <source>
        <dbReference type="Pfam" id="PF03732"/>
    </source>
</evidence>
<feature type="compositionally biased region" description="Low complexity" evidence="1">
    <location>
        <begin position="239"/>
        <end position="263"/>
    </location>
</feature>
<feature type="compositionally biased region" description="Basic and acidic residues" evidence="1">
    <location>
        <begin position="145"/>
        <end position="183"/>
    </location>
</feature>
<feature type="domain" description="Retrotransposon gag" evidence="2">
    <location>
        <begin position="302"/>
        <end position="380"/>
    </location>
</feature>
<gene>
    <name evidence="3" type="ORF">BDN71DRAFT_1512750</name>
</gene>
<protein>
    <recommendedName>
        <fullName evidence="2">Retrotransposon gag domain-containing protein</fullName>
    </recommendedName>
</protein>
<feature type="region of interest" description="Disordered" evidence="1">
    <location>
        <begin position="1"/>
        <end position="295"/>
    </location>
</feature>
<proteinExistence type="predicted"/>
<reference evidence="3" key="1">
    <citation type="submission" date="2020-11" db="EMBL/GenBank/DDBJ databases">
        <authorList>
            <consortium name="DOE Joint Genome Institute"/>
            <person name="Ahrendt S."/>
            <person name="Riley R."/>
            <person name="Andreopoulos W."/>
            <person name="Labutti K."/>
            <person name="Pangilinan J."/>
            <person name="Ruiz-Duenas F.J."/>
            <person name="Barrasa J.M."/>
            <person name="Sanchez-Garcia M."/>
            <person name="Camarero S."/>
            <person name="Miyauchi S."/>
            <person name="Serrano A."/>
            <person name="Linde D."/>
            <person name="Babiker R."/>
            <person name="Drula E."/>
            <person name="Ayuso-Fernandez I."/>
            <person name="Pacheco R."/>
            <person name="Padilla G."/>
            <person name="Ferreira P."/>
            <person name="Barriuso J."/>
            <person name="Kellner H."/>
            <person name="Castanera R."/>
            <person name="Alfaro M."/>
            <person name="Ramirez L."/>
            <person name="Pisabarro A.G."/>
            <person name="Kuo A."/>
            <person name="Tritt A."/>
            <person name="Lipzen A."/>
            <person name="He G."/>
            <person name="Yan M."/>
            <person name="Ng V."/>
            <person name="Cullen D."/>
            <person name="Martin F."/>
            <person name="Rosso M.-N."/>
            <person name="Henrissat B."/>
            <person name="Hibbett D."/>
            <person name="Martinez A.T."/>
            <person name="Grigoriev I.V."/>
        </authorList>
    </citation>
    <scope>NUCLEOTIDE SEQUENCE</scope>
    <source>
        <strain evidence="3">ATCC 90797</strain>
    </source>
</reference>
<evidence type="ECO:0000256" key="1">
    <source>
        <dbReference type="SAM" id="MobiDB-lite"/>
    </source>
</evidence>
<dbReference type="AlphaFoldDB" id="A0A9P6DAK7"/>
<feature type="compositionally biased region" description="Low complexity" evidence="1">
    <location>
        <begin position="1"/>
        <end position="15"/>
    </location>
</feature>
<sequence>MSSKEPSESELSSFETDSPPAASLPNPDASAGLHSRSYSEVAAAHIPSGYQEPVDASRGPPIPGGFVERSSTTQGNDMAKEGQYTAVKGEELTQDGHQSAEEGEANTANGGEHPAPDADDAQGWTWARENTPSMGSNAVPLPEDVPGHELSELRRHLDKLERENRVLKENCDGQSAHTDDCKQKWKSSRKKKTHKGKGKKCAFSQLLPSNQIPSKSLLGRLFASSDDGDSDDSDPLYHSSSLEDLSCGSSSSSSTSSDSSSSADTDRSSSDFSSDWSSSDDLGRLCDDSDSSSARDGGEAYRFYLQQVASNLRKWTLKGFYRALMDECFPSDMVDQMRREIDNFKQGSRSVKEYTSALQQKLDVMSTIGKQEHISKLWKGFHLHIQASLIKDRLNSNTSTWKEVVEQA</sequence>
<dbReference type="Pfam" id="PF03732">
    <property type="entry name" value="Retrotrans_gag"/>
    <property type="match status" value="1"/>
</dbReference>